<dbReference type="EMBL" id="MEHD01000034">
    <property type="protein sequence ID" value="ODR50810.1"/>
    <property type="molecule type" value="Genomic_DNA"/>
</dbReference>
<evidence type="ECO:0000313" key="2">
    <source>
        <dbReference type="EMBL" id="ODM08606.1"/>
    </source>
</evidence>
<feature type="domain" description="DUF6602" evidence="1">
    <location>
        <begin position="28"/>
        <end position="129"/>
    </location>
</feature>
<reference evidence="3 6" key="3">
    <citation type="submission" date="2016-08" db="EMBL/GenBank/DDBJ databases">
        <authorList>
            <person name="Seilhamer J.J."/>
        </authorList>
    </citation>
    <scope>NUCLEOTIDE SEQUENCE [LARGE SCALE GENOMIC DNA]</scope>
    <source>
        <strain evidence="3 6">NML150140-1</strain>
    </source>
</reference>
<dbReference type="Proteomes" id="UP000094067">
    <property type="component" value="Unassembled WGS sequence"/>
</dbReference>
<dbReference type="AlphaFoldDB" id="A0A1E3AKC2"/>
<dbReference type="Proteomes" id="UP000094869">
    <property type="component" value="Unassembled WGS sequence"/>
</dbReference>
<dbReference type="Proteomes" id="UP000094271">
    <property type="component" value="Unassembled WGS sequence"/>
</dbReference>
<evidence type="ECO:0000313" key="3">
    <source>
        <dbReference type="EMBL" id="ODR43284.1"/>
    </source>
</evidence>
<evidence type="ECO:0000313" key="5">
    <source>
        <dbReference type="Proteomes" id="UP000094067"/>
    </source>
</evidence>
<dbReference type="EMBL" id="MCGH01000001">
    <property type="protein sequence ID" value="ODM08606.1"/>
    <property type="molecule type" value="Genomic_DNA"/>
</dbReference>
<evidence type="ECO:0000313" key="4">
    <source>
        <dbReference type="EMBL" id="ODR50810.1"/>
    </source>
</evidence>
<dbReference type="EMBL" id="MEHA01000035">
    <property type="protein sequence ID" value="ODR43284.1"/>
    <property type="molecule type" value="Genomic_DNA"/>
</dbReference>
<reference evidence="4 7" key="2">
    <citation type="submission" date="2016-08" db="EMBL/GenBank/DDBJ databases">
        <title>Characterization of Isolates of Eisenbergiella tayi Derived from Blood Cultures, Using Whole Genome Sequencing.</title>
        <authorList>
            <person name="Bernier A.-M."/>
            <person name="Burdz T."/>
            <person name="Wiebe D."/>
            <person name="Bernard K."/>
        </authorList>
    </citation>
    <scope>NUCLEOTIDE SEQUENCE [LARGE SCALE GENOMIC DNA]</scope>
    <source>
        <strain evidence="4 7">NML120146</strain>
    </source>
</reference>
<protein>
    <recommendedName>
        <fullName evidence="1">DUF6602 domain-containing protein</fullName>
    </recommendedName>
</protein>
<evidence type="ECO:0000313" key="6">
    <source>
        <dbReference type="Proteomes" id="UP000094271"/>
    </source>
</evidence>
<dbReference type="Pfam" id="PF20247">
    <property type="entry name" value="DUF6602"/>
    <property type="match status" value="1"/>
</dbReference>
<dbReference type="OrthoDB" id="337432at2"/>
<gene>
    <name evidence="3" type="ORF">BEI59_30825</name>
    <name evidence="2" type="ORF">BEI61_00235</name>
    <name evidence="4" type="ORF">BEI63_21605</name>
</gene>
<name>A0A1E3AKC2_9FIRM</name>
<dbReference type="RefSeq" id="WP_069150954.1">
    <property type="nucleotide sequence ID" value="NZ_JAQCZP010000031.1"/>
</dbReference>
<organism evidence="2 5">
    <name type="scientific">Eisenbergiella tayi</name>
    <dbReference type="NCBI Taxonomy" id="1432052"/>
    <lineage>
        <taxon>Bacteria</taxon>
        <taxon>Bacillati</taxon>
        <taxon>Bacillota</taxon>
        <taxon>Clostridia</taxon>
        <taxon>Lachnospirales</taxon>
        <taxon>Lachnospiraceae</taxon>
        <taxon>Eisenbergiella</taxon>
    </lineage>
</organism>
<dbReference type="CDD" id="cd21173">
    <property type="entry name" value="NucC-like"/>
    <property type="match status" value="1"/>
</dbReference>
<proteinExistence type="predicted"/>
<keyword evidence="7" id="KW-1185">Reference proteome</keyword>
<comment type="caution">
    <text evidence="2">The sequence shown here is derived from an EMBL/GenBank/DDBJ whole genome shotgun (WGS) entry which is preliminary data.</text>
</comment>
<evidence type="ECO:0000313" key="7">
    <source>
        <dbReference type="Proteomes" id="UP000094869"/>
    </source>
</evidence>
<sequence>MNNQFSTQEYVRMLGKELVFEFDKAGMTTHPHAVGSGRENSARMKLKNILPAGVGVGSGFVIDSFGNTSQQCDIILYEENFSMKFIVNEDQANTYYNCESVIAVGEVKSVASMTEVKDAVKKLSKVNQLKRYNDDGYNYRKYLSATAIRNSLGDEKIEYNSDGDTLKQIFTFLLCQELNAKTYSIIKYMKEKCNKECEYINKILSINGAYISFLDTKQDIVRVLPGRIGADAVFNMVDNQYTFNYFIHDLVDFIAHATTVPLDYGRYLSLSMQIEDLKEVLPI</sequence>
<dbReference type="InterPro" id="IPR046537">
    <property type="entry name" value="DUF6602"/>
</dbReference>
<accession>A0A1E3AKC2</accession>
<evidence type="ECO:0000259" key="1">
    <source>
        <dbReference type="Pfam" id="PF20247"/>
    </source>
</evidence>
<reference evidence="2 5" key="1">
    <citation type="submission" date="2016-07" db="EMBL/GenBank/DDBJ databases">
        <title>Characterization of isolates of Eisenbergiella tayi derived from blood cultures, using whole genome sequencing.</title>
        <authorList>
            <person name="Burdz T."/>
            <person name="Wiebe D."/>
            <person name="Huynh C."/>
            <person name="Bernard K."/>
        </authorList>
    </citation>
    <scope>NUCLEOTIDE SEQUENCE [LARGE SCALE GENOMIC DNA]</scope>
    <source>
        <strain evidence="2 5">NML 110608</strain>
    </source>
</reference>